<name>A0ABP7U0R0_9PSEU</name>
<evidence type="ECO:0000313" key="3">
    <source>
        <dbReference type="Proteomes" id="UP001501747"/>
    </source>
</evidence>
<sequence length="165" mass="16856">MRKTLLVTLFTVVGLTGVVGSAVAAPGSATRNGHTLSADNATGLDPAGATVTITGSGYDDPNGYYLALCQVPDDYSYGARPAPCLGGNGQGSEQIGPSSWVTNAFPANGKSVFSISGGSFTAKIRVTEAGPGLDCSQVTCAIISRRDHNASADRFYDVFIPVSFG</sequence>
<reference evidence="3" key="1">
    <citation type="journal article" date="2019" name="Int. J. Syst. Evol. Microbiol.">
        <title>The Global Catalogue of Microorganisms (GCM) 10K type strain sequencing project: providing services to taxonomists for standard genome sequencing and annotation.</title>
        <authorList>
            <consortium name="The Broad Institute Genomics Platform"/>
            <consortium name="The Broad Institute Genome Sequencing Center for Infectious Disease"/>
            <person name="Wu L."/>
            <person name="Ma J."/>
        </authorList>
    </citation>
    <scope>NUCLEOTIDE SEQUENCE [LARGE SCALE GENOMIC DNA]</scope>
    <source>
        <strain evidence="3">JCM 17342</strain>
    </source>
</reference>
<protein>
    <recommendedName>
        <fullName evidence="4">Neocarzinostatin family protein</fullName>
    </recommendedName>
</protein>
<evidence type="ECO:0000313" key="2">
    <source>
        <dbReference type="EMBL" id="GAA4034107.1"/>
    </source>
</evidence>
<evidence type="ECO:0000256" key="1">
    <source>
        <dbReference type="SAM" id="SignalP"/>
    </source>
</evidence>
<keyword evidence="1" id="KW-0732">Signal</keyword>
<dbReference type="Proteomes" id="UP001501747">
    <property type="component" value="Unassembled WGS sequence"/>
</dbReference>
<evidence type="ECO:0008006" key="4">
    <source>
        <dbReference type="Google" id="ProtNLM"/>
    </source>
</evidence>
<gene>
    <name evidence="2" type="ORF">GCM10022247_68980</name>
</gene>
<feature type="signal peptide" evidence="1">
    <location>
        <begin position="1"/>
        <end position="24"/>
    </location>
</feature>
<comment type="caution">
    <text evidence="2">The sequence shown here is derived from an EMBL/GenBank/DDBJ whole genome shotgun (WGS) entry which is preliminary data.</text>
</comment>
<keyword evidence="3" id="KW-1185">Reference proteome</keyword>
<accession>A0ABP7U0R0</accession>
<dbReference type="EMBL" id="BAABAL010000026">
    <property type="protein sequence ID" value="GAA4034107.1"/>
    <property type="molecule type" value="Genomic_DNA"/>
</dbReference>
<organism evidence="2 3">
    <name type="scientific">Allokutzneria multivorans</name>
    <dbReference type="NCBI Taxonomy" id="1142134"/>
    <lineage>
        <taxon>Bacteria</taxon>
        <taxon>Bacillati</taxon>
        <taxon>Actinomycetota</taxon>
        <taxon>Actinomycetes</taxon>
        <taxon>Pseudonocardiales</taxon>
        <taxon>Pseudonocardiaceae</taxon>
        <taxon>Allokutzneria</taxon>
    </lineage>
</organism>
<dbReference type="Gene3D" id="2.60.40.230">
    <property type="entry name" value="Neocarzinostatin-like"/>
    <property type="match status" value="1"/>
</dbReference>
<feature type="chain" id="PRO_5045557691" description="Neocarzinostatin family protein" evidence="1">
    <location>
        <begin position="25"/>
        <end position="165"/>
    </location>
</feature>
<dbReference type="RefSeq" id="WP_344884735.1">
    <property type="nucleotide sequence ID" value="NZ_BAABAL010000026.1"/>
</dbReference>
<dbReference type="InterPro" id="IPR027273">
    <property type="entry name" value="Neocarzinostatin-like"/>
</dbReference>
<dbReference type="SUPFAM" id="SSF49319">
    <property type="entry name" value="Actinoxanthin-like"/>
    <property type="match status" value="1"/>
</dbReference>
<proteinExistence type="predicted"/>